<comment type="caution">
    <text evidence="1">The sequence shown here is derived from an EMBL/GenBank/DDBJ whole genome shotgun (WGS) entry which is preliminary data.</text>
</comment>
<dbReference type="AlphaFoldDB" id="A0A158BGS7"/>
<dbReference type="Proteomes" id="UP000054911">
    <property type="component" value="Unassembled WGS sequence"/>
</dbReference>
<accession>A0A158BGS7</accession>
<evidence type="ECO:0000313" key="2">
    <source>
        <dbReference type="Proteomes" id="UP000054911"/>
    </source>
</evidence>
<reference evidence="1" key="1">
    <citation type="submission" date="2016-01" db="EMBL/GenBank/DDBJ databases">
        <authorList>
            <person name="Peeters C."/>
        </authorList>
    </citation>
    <scope>NUCLEOTIDE SEQUENCE [LARGE SCALE GENOMIC DNA]</scope>
    <source>
        <strain evidence="1">LMG 29323</strain>
    </source>
</reference>
<evidence type="ECO:0000313" key="1">
    <source>
        <dbReference type="EMBL" id="SAK69259.1"/>
    </source>
</evidence>
<organism evidence="1 2">
    <name type="scientific">Caballeronia pedi</name>
    <dbReference type="NCBI Taxonomy" id="1777141"/>
    <lineage>
        <taxon>Bacteria</taxon>
        <taxon>Pseudomonadati</taxon>
        <taxon>Pseudomonadota</taxon>
        <taxon>Betaproteobacteria</taxon>
        <taxon>Burkholderiales</taxon>
        <taxon>Burkholderiaceae</taxon>
        <taxon>Caballeronia</taxon>
    </lineage>
</organism>
<name>A0A158BGS7_9BURK</name>
<keyword evidence="2" id="KW-1185">Reference proteome</keyword>
<sequence length="117" mass="13513">MPPVPGQAGIQLRISAARQLFNERRKQADMNCVDFVVSRLCEIREDLYERGSEPRELRMHPDAMRYFNWEICKDIEGAGDIPIEIASSIIINGMPVVLDENCRFPCVIDSENRRYLL</sequence>
<gene>
    <name evidence="1" type="ORF">AWB80_03544</name>
</gene>
<proteinExistence type="predicted"/>
<protein>
    <submittedName>
        <fullName evidence="1">Uncharacterized protein</fullName>
    </submittedName>
</protein>
<dbReference type="EMBL" id="FCOE02000010">
    <property type="protein sequence ID" value="SAK69259.1"/>
    <property type="molecule type" value="Genomic_DNA"/>
</dbReference>